<proteinExistence type="predicted"/>
<name>A0AAP0WPG7_LIQFO</name>
<accession>A0AAP0WPG7</accession>
<dbReference type="AlphaFoldDB" id="A0AAP0WPG7"/>
<dbReference type="EMBL" id="JBBPBK010000011">
    <property type="protein sequence ID" value="KAK9275559.1"/>
    <property type="molecule type" value="Genomic_DNA"/>
</dbReference>
<dbReference type="PANTHER" id="PTHR35505">
    <property type="entry name" value="OS01G0600300 PROTEIN"/>
    <property type="match status" value="1"/>
</dbReference>
<dbReference type="Proteomes" id="UP001415857">
    <property type="component" value="Unassembled WGS sequence"/>
</dbReference>
<dbReference type="PANTHER" id="PTHR35505:SF5">
    <property type="entry name" value="SUBSTRATE CARRIER FAMILY PROTEIN"/>
    <property type="match status" value="1"/>
</dbReference>
<sequence length="378" mass="42491">MEVALIEPANSLNINLLTNESYELTLNQSIQNLLHEHRKGISEFSSFLSNFYDLMQARVDPPLEAIWVYSALSFRSSNFKKDDALNRISIAKDLFQLSSACSASCSSSKSVALLAPVVFEVYNSVVELLGKDLSLKREKKAMRAAVSLIEVILGFISVCCGKDSSEEDGNWVGLIASFSDLVCLWMEGNGEGKEGLDSFLPLAGEEVCRGLSEGGCDVSYLAGVVIAEAFLMRLCLNIRVGLARREMEKELRNWAVGSITGFRNYYFFETLARMLLEPTLPVTSLLNSEDEDLLRRVLYDAVILVEYSFLNPRVIQPPAERMKSLAMTRLIVMHEAIEFFRYEEMKISIEIIIDLSLQNLMIWSAAEKMGIRREPFLI</sequence>
<evidence type="ECO:0000313" key="2">
    <source>
        <dbReference type="Proteomes" id="UP001415857"/>
    </source>
</evidence>
<comment type="caution">
    <text evidence="1">The sequence shown here is derived from an EMBL/GenBank/DDBJ whole genome shotgun (WGS) entry which is preliminary data.</text>
</comment>
<organism evidence="1 2">
    <name type="scientific">Liquidambar formosana</name>
    <name type="common">Formosan gum</name>
    <dbReference type="NCBI Taxonomy" id="63359"/>
    <lineage>
        <taxon>Eukaryota</taxon>
        <taxon>Viridiplantae</taxon>
        <taxon>Streptophyta</taxon>
        <taxon>Embryophyta</taxon>
        <taxon>Tracheophyta</taxon>
        <taxon>Spermatophyta</taxon>
        <taxon>Magnoliopsida</taxon>
        <taxon>eudicotyledons</taxon>
        <taxon>Gunneridae</taxon>
        <taxon>Pentapetalae</taxon>
        <taxon>Saxifragales</taxon>
        <taxon>Altingiaceae</taxon>
        <taxon>Liquidambar</taxon>
    </lineage>
</organism>
<protein>
    <submittedName>
        <fullName evidence="1">Uncharacterized protein</fullName>
    </submittedName>
</protein>
<reference evidence="1 2" key="1">
    <citation type="journal article" date="2024" name="Plant J.">
        <title>Genome sequences and population genomics reveal climatic adaptation and genomic divergence between two closely related sweetgum species.</title>
        <authorList>
            <person name="Xu W.Q."/>
            <person name="Ren C.Q."/>
            <person name="Zhang X.Y."/>
            <person name="Comes H.P."/>
            <person name="Liu X.H."/>
            <person name="Li Y.G."/>
            <person name="Kettle C.J."/>
            <person name="Jalonen R."/>
            <person name="Gaisberger H."/>
            <person name="Ma Y.Z."/>
            <person name="Qiu Y.X."/>
        </authorList>
    </citation>
    <scope>NUCLEOTIDE SEQUENCE [LARGE SCALE GENOMIC DNA]</scope>
    <source>
        <strain evidence="1">Hangzhou</strain>
    </source>
</reference>
<gene>
    <name evidence="1" type="ORF">L1049_022826</name>
</gene>
<keyword evidence="2" id="KW-1185">Reference proteome</keyword>
<evidence type="ECO:0000313" key="1">
    <source>
        <dbReference type="EMBL" id="KAK9275559.1"/>
    </source>
</evidence>